<dbReference type="EMBL" id="JAANQT010000328">
    <property type="protein sequence ID" value="KAG1311989.1"/>
    <property type="molecule type" value="Genomic_DNA"/>
</dbReference>
<dbReference type="Gene3D" id="1.25.40.10">
    <property type="entry name" value="Tetratricopeptide repeat domain"/>
    <property type="match status" value="1"/>
</dbReference>
<sequence length="181" mass="20752">MSSSSFSSIEKSKTIEVPLQQDQVLEIVCNDSPTNPVELTDIFHQKFVGLPYYRMLATEYADQNKIEQSVMVVEAALSMDTQYVNEADRIHNQYEPTFIVTDNLYMLLRKADGAARSFNMILGKRPNCMPALLGRAQIQYHLRQYKDAFKTYQNVQRFSCGRLSANEICLDIAQCFAQLKM</sequence>
<dbReference type="PANTHER" id="PTHR14027:SF2">
    <property type="entry name" value="RNA POLYMERASE-ASSOCIATED PROTEIN CTR9 HOMOLOG"/>
    <property type="match status" value="1"/>
</dbReference>
<dbReference type="GO" id="GO:0000993">
    <property type="term" value="F:RNA polymerase II complex binding"/>
    <property type="evidence" value="ECO:0007669"/>
    <property type="project" value="TreeGrafter"/>
</dbReference>
<dbReference type="PANTHER" id="PTHR14027">
    <property type="entry name" value="RNA POLYMERASE-ASSOCIATED PROTEIN CTR9"/>
    <property type="match status" value="1"/>
</dbReference>
<gene>
    <name evidence="3" type="ORF">G6F64_003377</name>
</gene>
<dbReference type="Proteomes" id="UP000716291">
    <property type="component" value="Unassembled WGS sequence"/>
</dbReference>
<proteinExistence type="predicted"/>
<dbReference type="OrthoDB" id="10273878at2759"/>
<dbReference type="InterPro" id="IPR011990">
    <property type="entry name" value="TPR-like_helical_dom_sf"/>
</dbReference>
<comment type="caution">
    <text evidence="3">The sequence shown here is derived from an EMBL/GenBank/DDBJ whole genome shotgun (WGS) entry which is preliminary data.</text>
</comment>
<evidence type="ECO:0000256" key="1">
    <source>
        <dbReference type="ARBA" id="ARBA00022737"/>
    </source>
</evidence>
<dbReference type="GO" id="GO:0006368">
    <property type="term" value="P:transcription elongation by RNA polymerase II"/>
    <property type="evidence" value="ECO:0007669"/>
    <property type="project" value="TreeGrafter"/>
</dbReference>
<keyword evidence="2" id="KW-0802">TPR repeat</keyword>
<evidence type="ECO:0000256" key="2">
    <source>
        <dbReference type="ARBA" id="ARBA00022803"/>
    </source>
</evidence>
<reference evidence="3" key="1">
    <citation type="journal article" date="2020" name="Microb. Genom.">
        <title>Genetic diversity of clinical and environmental Mucorales isolates obtained from an investigation of mucormycosis cases among solid organ transplant recipients.</title>
        <authorList>
            <person name="Nguyen M.H."/>
            <person name="Kaul D."/>
            <person name="Muto C."/>
            <person name="Cheng S.J."/>
            <person name="Richter R.A."/>
            <person name="Bruno V.M."/>
            <person name="Liu G."/>
            <person name="Beyhan S."/>
            <person name="Sundermann A.J."/>
            <person name="Mounaud S."/>
            <person name="Pasculle A.W."/>
            <person name="Nierman W.C."/>
            <person name="Driscoll E."/>
            <person name="Cumbie R."/>
            <person name="Clancy C.J."/>
            <person name="Dupont C.L."/>
        </authorList>
    </citation>
    <scope>NUCLEOTIDE SEQUENCE</scope>
    <source>
        <strain evidence="3">GL11</strain>
    </source>
</reference>
<protein>
    <submittedName>
        <fullName evidence="3">Uncharacterized protein</fullName>
    </submittedName>
</protein>
<accession>A0A9P6XEQ8</accession>
<dbReference type="SUPFAM" id="SSF48452">
    <property type="entry name" value="TPR-like"/>
    <property type="match status" value="1"/>
</dbReference>
<evidence type="ECO:0000313" key="3">
    <source>
        <dbReference type="EMBL" id="KAG1311989.1"/>
    </source>
</evidence>
<keyword evidence="4" id="KW-1185">Reference proteome</keyword>
<keyword evidence="1" id="KW-0677">Repeat</keyword>
<dbReference type="InterPro" id="IPR031101">
    <property type="entry name" value="Ctr9"/>
</dbReference>
<dbReference type="GO" id="GO:0006355">
    <property type="term" value="P:regulation of DNA-templated transcription"/>
    <property type="evidence" value="ECO:0007669"/>
    <property type="project" value="InterPro"/>
</dbReference>
<dbReference type="GO" id="GO:0016593">
    <property type="term" value="C:Cdc73/Paf1 complex"/>
    <property type="evidence" value="ECO:0007669"/>
    <property type="project" value="TreeGrafter"/>
</dbReference>
<name>A0A9P6XEQ8_RHIOR</name>
<organism evidence="3 4">
    <name type="scientific">Rhizopus oryzae</name>
    <name type="common">Mucormycosis agent</name>
    <name type="synonym">Rhizopus arrhizus var. delemar</name>
    <dbReference type="NCBI Taxonomy" id="64495"/>
    <lineage>
        <taxon>Eukaryota</taxon>
        <taxon>Fungi</taxon>
        <taxon>Fungi incertae sedis</taxon>
        <taxon>Mucoromycota</taxon>
        <taxon>Mucoromycotina</taxon>
        <taxon>Mucoromycetes</taxon>
        <taxon>Mucorales</taxon>
        <taxon>Mucorineae</taxon>
        <taxon>Rhizopodaceae</taxon>
        <taxon>Rhizopus</taxon>
    </lineage>
</organism>
<dbReference type="AlphaFoldDB" id="A0A9P6XEQ8"/>
<evidence type="ECO:0000313" key="4">
    <source>
        <dbReference type="Proteomes" id="UP000716291"/>
    </source>
</evidence>